<evidence type="ECO:0000256" key="8">
    <source>
        <dbReference type="ARBA" id="ARBA00050776"/>
    </source>
</evidence>
<dbReference type="SUPFAM" id="SSF53383">
    <property type="entry name" value="PLP-dependent transferases"/>
    <property type="match status" value="1"/>
</dbReference>
<evidence type="ECO:0000256" key="6">
    <source>
        <dbReference type="ARBA" id="ARBA00023004"/>
    </source>
</evidence>
<keyword evidence="4" id="KW-0479">Metal-binding</keyword>
<keyword evidence="5" id="KW-0663">Pyridoxal phosphate</keyword>
<proteinExistence type="inferred from homology"/>
<dbReference type="InterPro" id="IPR015422">
    <property type="entry name" value="PyrdxlP-dep_Trfase_small"/>
</dbReference>
<dbReference type="AlphaFoldDB" id="A0A8J2BQN3"/>
<evidence type="ECO:0000313" key="10">
    <source>
        <dbReference type="EMBL" id="CAF0689366.1"/>
    </source>
</evidence>
<evidence type="ECO:0000256" key="4">
    <source>
        <dbReference type="ARBA" id="ARBA00022723"/>
    </source>
</evidence>
<dbReference type="Pfam" id="PF00266">
    <property type="entry name" value="Aminotran_5"/>
    <property type="match status" value="1"/>
</dbReference>
<gene>
    <name evidence="10" type="primary">iscS</name>
    <name evidence="10" type="ORF">MPNT_10198</name>
</gene>
<dbReference type="InterPro" id="IPR016454">
    <property type="entry name" value="Cysteine_dSase"/>
</dbReference>
<evidence type="ECO:0000256" key="7">
    <source>
        <dbReference type="ARBA" id="ARBA00023014"/>
    </source>
</evidence>
<keyword evidence="6" id="KW-0408">Iron</keyword>
<dbReference type="Gene3D" id="3.40.640.10">
    <property type="entry name" value="Type I PLP-dependent aspartate aminotransferase-like (Major domain)"/>
    <property type="match status" value="1"/>
</dbReference>
<keyword evidence="11" id="KW-1185">Reference proteome</keyword>
<dbReference type="PANTHER" id="PTHR11601:SF34">
    <property type="entry name" value="CYSTEINE DESULFURASE"/>
    <property type="match status" value="1"/>
</dbReference>
<protein>
    <submittedName>
        <fullName evidence="10">Cysteine desulfurase IscS</fullName>
        <ecNumber evidence="10">2.8.1.7</ecNumber>
    </submittedName>
</protein>
<evidence type="ECO:0000259" key="9">
    <source>
        <dbReference type="Pfam" id="PF00266"/>
    </source>
</evidence>
<feature type="domain" description="Aminotransferase class V" evidence="9">
    <location>
        <begin position="5"/>
        <end position="364"/>
    </location>
</feature>
<dbReference type="Gene3D" id="3.90.1150.10">
    <property type="entry name" value="Aspartate Aminotransferase, domain 1"/>
    <property type="match status" value="1"/>
</dbReference>
<keyword evidence="7" id="KW-0411">Iron-sulfur</keyword>
<accession>A0A8J2BQN3</accession>
<evidence type="ECO:0000256" key="3">
    <source>
        <dbReference type="ARBA" id="ARBA00022679"/>
    </source>
</evidence>
<dbReference type="InterPro" id="IPR015424">
    <property type="entry name" value="PyrdxlP-dep_Trfase"/>
</dbReference>
<organism evidence="10 11">
    <name type="scientific">Candidatus Methylacidithermus pantelleriae</name>
    <dbReference type="NCBI Taxonomy" id="2744239"/>
    <lineage>
        <taxon>Bacteria</taxon>
        <taxon>Pseudomonadati</taxon>
        <taxon>Verrucomicrobiota</taxon>
        <taxon>Methylacidiphilae</taxon>
        <taxon>Methylacidiphilales</taxon>
        <taxon>Methylacidiphilaceae</taxon>
        <taxon>Candidatus Methylacidithermus</taxon>
    </lineage>
</organism>
<dbReference type="EMBL" id="CAJNOB010000001">
    <property type="protein sequence ID" value="CAF0689366.1"/>
    <property type="molecule type" value="Genomic_DNA"/>
</dbReference>
<dbReference type="GO" id="GO:0046872">
    <property type="term" value="F:metal ion binding"/>
    <property type="evidence" value="ECO:0007669"/>
    <property type="project" value="UniProtKB-KW"/>
</dbReference>
<reference evidence="10" key="1">
    <citation type="submission" date="2021-02" db="EMBL/GenBank/DDBJ databases">
        <authorList>
            <person name="Cremers G."/>
            <person name="Picone N."/>
        </authorList>
    </citation>
    <scope>NUCLEOTIDE SEQUENCE</scope>
    <source>
        <strain evidence="10">PQ17</strain>
    </source>
</reference>
<evidence type="ECO:0000256" key="1">
    <source>
        <dbReference type="ARBA" id="ARBA00001933"/>
    </source>
</evidence>
<dbReference type="PIRSF" id="PIRSF005572">
    <property type="entry name" value="NifS"/>
    <property type="match status" value="1"/>
</dbReference>
<comment type="catalytic activity">
    <reaction evidence="8">
        <text>(sulfur carrier)-H + L-cysteine = (sulfur carrier)-SH + L-alanine</text>
        <dbReference type="Rhea" id="RHEA:43892"/>
        <dbReference type="Rhea" id="RHEA-COMP:14737"/>
        <dbReference type="Rhea" id="RHEA-COMP:14739"/>
        <dbReference type="ChEBI" id="CHEBI:29917"/>
        <dbReference type="ChEBI" id="CHEBI:35235"/>
        <dbReference type="ChEBI" id="CHEBI:57972"/>
        <dbReference type="ChEBI" id="CHEBI:64428"/>
        <dbReference type="EC" id="2.8.1.7"/>
    </reaction>
</comment>
<evidence type="ECO:0000256" key="2">
    <source>
        <dbReference type="ARBA" id="ARBA00006490"/>
    </source>
</evidence>
<dbReference type="InterPro" id="IPR000192">
    <property type="entry name" value="Aminotrans_V_dom"/>
</dbReference>
<dbReference type="GO" id="GO:0031071">
    <property type="term" value="F:cysteine desulfurase activity"/>
    <property type="evidence" value="ECO:0007669"/>
    <property type="project" value="UniProtKB-EC"/>
</dbReference>
<dbReference type="InterPro" id="IPR015421">
    <property type="entry name" value="PyrdxlP-dep_Trfase_major"/>
</dbReference>
<dbReference type="RefSeq" id="WP_174581674.1">
    <property type="nucleotide sequence ID" value="NZ_CAJNOB010000001.1"/>
</dbReference>
<keyword evidence="3 10" id="KW-0808">Transferase</keyword>
<dbReference type="GO" id="GO:0051536">
    <property type="term" value="F:iron-sulfur cluster binding"/>
    <property type="evidence" value="ECO:0007669"/>
    <property type="project" value="UniProtKB-KW"/>
</dbReference>
<evidence type="ECO:0000256" key="5">
    <source>
        <dbReference type="ARBA" id="ARBA00022898"/>
    </source>
</evidence>
<comment type="similarity">
    <text evidence="2">Belongs to the class-V pyridoxal-phosphate-dependent aminotransferase family. NifS/IscS subfamily.</text>
</comment>
<dbReference type="EC" id="2.8.1.7" evidence="10"/>
<dbReference type="Proteomes" id="UP000663859">
    <property type="component" value="Unassembled WGS sequence"/>
</dbReference>
<evidence type="ECO:0000313" key="11">
    <source>
        <dbReference type="Proteomes" id="UP000663859"/>
    </source>
</evidence>
<name>A0A8J2BQN3_9BACT</name>
<comment type="cofactor">
    <cofactor evidence="1">
        <name>pyridoxal 5'-phosphate</name>
        <dbReference type="ChEBI" id="CHEBI:597326"/>
    </cofactor>
</comment>
<comment type="caution">
    <text evidence="10">The sequence shown here is derived from an EMBL/GenBank/DDBJ whole genome shotgun (WGS) entry which is preliminary data.</text>
</comment>
<dbReference type="PANTHER" id="PTHR11601">
    <property type="entry name" value="CYSTEINE DESULFURYLASE FAMILY MEMBER"/>
    <property type="match status" value="1"/>
</dbReference>
<sequence>MARRIYLDYNAGAPLDPAARRVFEGILSLYGNPSSIHAEGRRMRALLDEAREKIATVLGVDPLELVFTSGGTESCALAILGIAWARRDRGTHLITSSVEHHAVLQTCQWLASKEGFTVTYLPVDRFGRVDPEDLERSLRADTVLVSIQSANNETGTRQPVEALGEICARRGVAFHVDAVQSAGKELIDIQRWQAGAVSFSAHKFHGPAGVGLVYWNRNLKVEPLLRGGSQEGGRRAGTENVPAIAAAAEAFVQAEARRPAEQKRLFVLVERLWSLLCDLPGIERHGHATERVPNTLQVSFEGLSGEELLIGLDLAGLAVSSGSACVVGAMVPSHVLLAMGVPRSRASASVRFSLGRETQPDDIEEAACRVREVVRLQRELLSQKGVFDPELGVPS</sequence>